<evidence type="ECO:0000313" key="3">
    <source>
        <dbReference type="Proteomes" id="UP000004478"/>
    </source>
</evidence>
<keyword evidence="3" id="KW-1185">Reference proteome</keyword>
<keyword evidence="1" id="KW-0732">Signal</keyword>
<evidence type="ECO:0008006" key="4">
    <source>
        <dbReference type="Google" id="ProtNLM"/>
    </source>
</evidence>
<dbReference type="AlphaFoldDB" id="K1M0J5"/>
<dbReference type="InterPro" id="IPR025514">
    <property type="entry name" value="DUF4402"/>
</dbReference>
<proteinExistence type="predicted"/>
<dbReference type="RefSeq" id="WP_009184558.1">
    <property type="nucleotide sequence ID" value="NZ_AMGM01000017.1"/>
</dbReference>
<dbReference type="OrthoDB" id="828221at2"/>
<evidence type="ECO:0000256" key="1">
    <source>
        <dbReference type="SAM" id="SignalP"/>
    </source>
</evidence>
<evidence type="ECO:0000313" key="2">
    <source>
        <dbReference type="EMBL" id="EKB49859.1"/>
    </source>
</evidence>
<accession>K1M0J5</accession>
<sequence length="195" mass="20034">MKSTILKPLAFFAFLMVFGMNAMAQSANANLSASATILDEITVEQEQDLTFGQVQVGSNKTIDLDGNVTSSSNGISTVGTGVGRFMLAAGAGSNVKLSFTLPAALDGPNSETLPISFTEDPTGTALDLVGYGNSDDANGVTRFSAINGVDIAAFPTNAINNKNGIYVFVGGTVKAAADQAIGQYTGTVTLTAEYN</sequence>
<name>K1M0J5_CECL9</name>
<dbReference type="Proteomes" id="UP000004478">
    <property type="component" value="Unassembled WGS sequence"/>
</dbReference>
<comment type="caution">
    <text evidence="2">The sequence shown here is derived from an EMBL/GenBank/DDBJ whole genome shotgun (WGS) entry which is preliminary data.</text>
</comment>
<feature type="chain" id="PRO_5003848124" description="DUF4402 domain-containing protein" evidence="1">
    <location>
        <begin position="25"/>
        <end position="195"/>
    </location>
</feature>
<dbReference type="EMBL" id="AMGM01000017">
    <property type="protein sequence ID" value="EKB49859.1"/>
    <property type="molecule type" value="Genomic_DNA"/>
</dbReference>
<organism evidence="2 3">
    <name type="scientific">Cecembia lonarensis (strain CCUG 58316 / KCTC 22772 / LW9)</name>
    <dbReference type="NCBI Taxonomy" id="1225176"/>
    <lineage>
        <taxon>Bacteria</taxon>
        <taxon>Pseudomonadati</taxon>
        <taxon>Bacteroidota</taxon>
        <taxon>Cytophagia</taxon>
        <taxon>Cytophagales</taxon>
        <taxon>Cyclobacteriaceae</taxon>
        <taxon>Cecembia</taxon>
    </lineage>
</organism>
<reference evidence="2 3" key="1">
    <citation type="journal article" date="2012" name="J. Bacteriol.">
        <title>Draft Genome Sequence of Cecembia lonarensis Strain LW9T, Isolated from Lonar Lake, a Haloalkaline Lake in India.</title>
        <authorList>
            <person name="Shivaji S."/>
            <person name="Ara S."/>
            <person name="Singh A."/>
            <person name="Pinnaka A.K."/>
        </authorList>
    </citation>
    <scope>NUCLEOTIDE SEQUENCE [LARGE SCALE GENOMIC DNA]</scope>
    <source>
        <strain evidence="2 3">LW9</strain>
    </source>
</reference>
<feature type="signal peptide" evidence="1">
    <location>
        <begin position="1"/>
        <end position="24"/>
    </location>
</feature>
<dbReference type="Pfam" id="PF14352">
    <property type="entry name" value="DUF4402"/>
    <property type="match status" value="1"/>
</dbReference>
<protein>
    <recommendedName>
        <fullName evidence="4">DUF4402 domain-containing protein</fullName>
    </recommendedName>
</protein>
<gene>
    <name evidence="2" type="ORF">B879_01523</name>
</gene>